<accession>A0A1S1HHV6</accession>
<dbReference type="InterPro" id="IPR012910">
    <property type="entry name" value="Plug_dom"/>
</dbReference>
<dbReference type="AlphaFoldDB" id="A0A1S1HHV6"/>
<dbReference type="GO" id="GO:0006826">
    <property type="term" value="P:iron ion transport"/>
    <property type="evidence" value="ECO:0007669"/>
    <property type="project" value="UniProtKB-KW"/>
</dbReference>
<dbReference type="SMART" id="SM00965">
    <property type="entry name" value="STN"/>
    <property type="match status" value="1"/>
</dbReference>
<dbReference type="InterPro" id="IPR000531">
    <property type="entry name" value="Beta-barrel_TonB"/>
</dbReference>
<keyword evidence="12" id="KW-0732">Signal</keyword>
<protein>
    <submittedName>
        <fullName evidence="14">Vitamin B12 transporter BtuB</fullName>
    </submittedName>
</protein>
<keyword evidence="2 10" id="KW-0813">Transport</keyword>
<dbReference type="PANTHER" id="PTHR47234:SF2">
    <property type="entry name" value="TONB-DEPENDENT RECEPTOR"/>
    <property type="match status" value="1"/>
</dbReference>
<comment type="similarity">
    <text evidence="10 11">Belongs to the TonB-dependent receptor family.</text>
</comment>
<evidence type="ECO:0000256" key="9">
    <source>
        <dbReference type="ARBA" id="ARBA00023237"/>
    </source>
</evidence>
<dbReference type="Gene3D" id="3.55.50.30">
    <property type="match status" value="1"/>
</dbReference>
<gene>
    <name evidence="14" type="primary">btuB_10</name>
    <name evidence="14" type="ORF">BHE75_03649</name>
</gene>
<name>A0A1S1HHV6_9SPHN</name>
<sequence length="980" mass="105926">MVRMGSRFRCVLLAAVAVGSLVPVAPALAAEERRIEYNIEAGDLGEALKIVSRLSGKEIIFNSEAVLGKTAPRLHGPFSADDAVHVLLEGSDLVAQYRKDVIIIRGRSTPSGDLTDRSADVTDIVVTGSNIRGVVPAGSPSITVDRADIDRSGYGTTQQILQALPQVFGGGPNAATFGISNVNDSAYGEYQASTVNLRGLGASSTLALVNGHRVPLGGYGTFADISLIPTSAIERIEILTDGASAIYGSDAVAGVVNLKLREHFEGAESRFRFGSADGDFNEIQVGQLLGHSWSTGHALLAYEYFHQGNLPASDRPYATEDLRRFGGKDYRGGYSAPGTIYAGGRPYAIPTGQDGRNLDPPDLIADQINRGDSRAGSDLLPDQTRHNVFAMAEQEIGPSLRIRAEGLYARRNFLTHARKDQNSRITVPASNPFYVDPLGTGLPVQVQYDFSNDLGPYSRKGHSESIYGTLEADLRLGTWNASVTGTHGQQSDRDLTFNIRNTYRLAQALADNDPNTAFNIFGPGGNNNPATIDKINGSYTFAARYRFSNVVGKVDGPAFTLPAGKVRLSLGAEYRRETISSTLIQDTTTAAPVSRSYFQVPGPRTMEGFFGEAFIPVFGPDNGLPGLRRLDISLALRREHYNTFGTTTNPKAGLAWEPVSGLQFRASYGRSFRTPSFINQDQSPSTRFYQPIALPDPSSPRGQSNVLVVIGNDPNLGPEKARTWTLGLDLKPQFARGFAFSLNYFNVVYRDRIVDPSGNLVNFLSQQSVYQPLLNENPDPALVAQIYSRPEFANPDGISASSIDAIANAQVQNLSSVKVSGIDFDLSKSLPAFRGKLELGISGSYLFEISQAITPSAPSLDFVSTIGFPVDLKFRARALWQSDHWSAAMFANFVNHYTNTLTSKPTNIRSQITIDASISYSIPTTKSIFSGVAFQLSATNLFDRDPPYAEFVTGTSAVGFDPENASAVGRVVAVQVIKKW</sequence>
<dbReference type="Gene3D" id="2.40.170.20">
    <property type="entry name" value="TonB-dependent receptor, beta-barrel domain"/>
    <property type="match status" value="1"/>
</dbReference>
<evidence type="ECO:0000259" key="13">
    <source>
        <dbReference type="SMART" id="SM00965"/>
    </source>
</evidence>
<keyword evidence="5 10" id="KW-0812">Transmembrane</keyword>
<evidence type="ECO:0000256" key="11">
    <source>
        <dbReference type="RuleBase" id="RU003357"/>
    </source>
</evidence>
<dbReference type="InterPro" id="IPR036942">
    <property type="entry name" value="Beta-barrel_TonB_sf"/>
</dbReference>
<evidence type="ECO:0000256" key="4">
    <source>
        <dbReference type="ARBA" id="ARBA00022496"/>
    </source>
</evidence>
<keyword evidence="4" id="KW-0406">Ion transport</keyword>
<dbReference type="EMBL" id="MIPT01000001">
    <property type="protein sequence ID" value="OHT21638.1"/>
    <property type="molecule type" value="Genomic_DNA"/>
</dbReference>
<reference evidence="14 15" key="1">
    <citation type="submission" date="2016-09" db="EMBL/GenBank/DDBJ databases">
        <title>Metabolic pathway, cell adaptation mechanisms and a novel monoxygenase revealed through proteogenomic-transcription analysis of a Sphingomonas haloaromaticamans strain degrading the fungicide ortho-phenylphenol.</title>
        <authorList>
            <person name="Perruchon C."/>
            <person name="Papadopoulou E.S."/>
            <person name="Rousidou C."/>
            <person name="Vasileiadis S."/>
            <person name="Tanou G."/>
            <person name="Amoutzias G."/>
            <person name="Molassiotis A."/>
            <person name="Karpouzas D.G."/>
        </authorList>
    </citation>
    <scope>NUCLEOTIDE SEQUENCE [LARGE SCALE GENOMIC DNA]</scope>
    <source>
        <strain evidence="14 15">P3</strain>
    </source>
</reference>
<proteinExistence type="inferred from homology"/>
<dbReference type="PROSITE" id="PS52016">
    <property type="entry name" value="TONB_DEPENDENT_REC_3"/>
    <property type="match status" value="1"/>
</dbReference>
<dbReference type="InterPro" id="IPR039426">
    <property type="entry name" value="TonB-dep_rcpt-like"/>
</dbReference>
<dbReference type="GO" id="GO:0009279">
    <property type="term" value="C:cell outer membrane"/>
    <property type="evidence" value="ECO:0007669"/>
    <property type="project" value="UniProtKB-SubCell"/>
</dbReference>
<dbReference type="InterPro" id="IPR037066">
    <property type="entry name" value="Plug_dom_sf"/>
</dbReference>
<keyword evidence="3 10" id="KW-1134">Transmembrane beta strand</keyword>
<evidence type="ECO:0000313" key="15">
    <source>
        <dbReference type="Proteomes" id="UP000179467"/>
    </source>
</evidence>
<evidence type="ECO:0000256" key="8">
    <source>
        <dbReference type="ARBA" id="ARBA00023136"/>
    </source>
</evidence>
<evidence type="ECO:0000313" key="14">
    <source>
        <dbReference type="EMBL" id="OHT21638.1"/>
    </source>
</evidence>
<evidence type="ECO:0000256" key="10">
    <source>
        <dbReference type="PROSITE-ProRule" id="PRU01360"/>
    </source>
</evidence>
<keyword evidence="8 10" id="KW-0472">Membrane</keyword>
<comment type="subcellular location">
    <subcellularLocation>
        <location evidence="1 10">Cell outer membrane</location>
        <topology evidence="1 10">Multi-pass membrane protein</topology>
    </subcellularLocation>
</comment>
<evidence type="ECO:0000256" key="6">
    <source>
        <dbReference type="ARBA" id="ARBA00023004"/>
    </source>
</evidence>
<feature type="domain" description="Secretin/TonB short N-terminal" evidence="13">
    <location>
        <begin position="57"/>
        <end position="107"/>
    </location>
</feature>
<feature type="chain" id="PRO_5012028997" evidence="12">
    <location>
        <begin position="30"/>
        <end position="980"/>
    </location>
</feature>
<dbReference type="Pfam" id="PF00593">
    <property type="entry name" value="TonB_dep_Rec_b-barrel"/>
    <property type="match status" value="1"/>
</dbReference>
<evidence type="ECO:0000256" key="12">
    <source>
        <dbReference type="SAM" id="SignalP"/>
    </source>
</evidence>
<dbReference type="InterPro" id="IPR011662">
    <property type="entry name" value="Secretin/TonB_short_N"/>
</dbReference>
<evidence type="ECO:0000256" key="2">
    <source>
        <dbReference type="ARBA" id="ARBA00022448"/>
    </source>
</evidence>
<organism evidence="14 15">
    <name type="scientific">Edaphosphingomonas haloaromaticamans</name>
    <dbReference type="NCBI Taxonomy" id="653954"/>
    <lineage>
        <taxon>Bacteria</taxon>
        <taxon>Pseudomonadati</taxon>
        <taxon>Pseudomonadota</taxon>
        <taxon>Alphaproteobacteria</taxon>
        <taxon>Sphingomonadales</taxon>
        <taxon>Rhizorhabdaceae</taxon>
        <taxon>Edaphosphingomonas</taxon>
    </lineage>
</organism>
<keyword evidence="6" id="KW-0408">Iron</keyword>
<dbReference type="SUPFAM" id="SSF56935">
    <property type="entry name" value="Porins"/>
    <property type="match status" value="1"/>
</dbReference>
<keyword evidence="15" id="KW-1185">Reference proteome</keyword>
<evidence type="ECO:0000256" key="1">
    <source>
        <dbReference type="ARBA" id="ARBA00004571"/>
    </source>
</evidence>
<comment type="caution">
    <text evidence="14">The sequence shown here is derived from an EMBL/GenBank/DDBJ whole genome shotgun (WGS) entry which is preliminary data.</text>
</comment>
<dbReference type="PANTHER" id="PTHR47234">
    <property type="match status" value="1"/>
</dbReference>
<keyword evidence="4" id="KW-0410">Iron transport</keyword>
<feature type="signal peptide" evidence="12">
    <location>
        <begin position="1"/>
        <end position="29"/>
    </location>
</feature>
<dbReference type="Gene3D" id="2.170.130.10">
    <property type="entry name" value="TonB-dependent receptor, plug domain"/>
    <property type="match status" value="1"/>
</dbReference>
<dbReference type="Pfam" id="PF07715">
    <property type="entry name" value="Plug"/>
    <property type="match status" value="1"/>
</dbReference>
<evidence type="ECO:0000256" key="5">
    <source>
        <dbReference type="ARBA" id="ARBA00022692"/>
    </source>
</evidence>
<keyword evidence="9 10" id="KW-0998">Cell outer membrane</keyword>
<evidence type="ECO:0000256" key="7">
    <source>
        <dbReference type="ARBA" id="ARBA00023077"/>
    </source>
</evidence>
<evidence type="ECO:0000256" key="3">
    <source>
        <dbReference type="ARBA" id="ARBA00022452"/>
    </source>
</evidence>
<dbReference type="Proteomes" id="UP000179467">
    <property type="component" value="Unassembled WGS sequence"/>
</dbReference>
<keyword evidence="7 11" id="KW-0798">TonB box</keyword>